<dbReference type="GO" id="GO:0005975">
    <property type="term" value="P:carbohydrate metabolic process"/>
    <property type="evidence" value="ECO:0007669"/>
    <property type="project" value="InterPro"/>
</dbReference>
<evidence type="ECO:0000259" key="8">
    <source>
        <dbReference type="Pfam" id="PF17390"/>
    </source>
</evidence>
<dbReference type="EC" id="3.2.1.40" evidence="2"/>
<reference evidence="9 10" key="1">
    <citation type="submission" date="2019-02" db="EMBL/GenBank/DDBJ databases">
        <title>Bacterial novel species Emticicia sp. 17J42-9 isolated from soil.</title>
        <authorList>
            <person name="Jung H.-Y."/>
        </authorList>
    </citation>
    <scope>NUCLEOTIDE SEQUENCE [LARGE SCALE GENOMIC DNA]</scope>
    <source>
        <strain evidence="9 10">17J42-9</strain>
    </source>
</reference>
<dbReference type="PIRSF" id="PIRSF010631">
    <property type="entry name" value="A-rhamnsds"/>
    <property type="match status" value="1"/>
</dbReference>
<dbReference type="Gene3D" id="1.50.10.10">
    <property type="match status" value="1"/>
</dbReference>
<evidence type="ECO:0000256" key="1">
    <source>
        <dbReference type="ARBA" id="ARBA00001445"/>
    </source>
</evidence>
<evidence type="ECO:0000256" key="2">
    <source>
        <dbReference type="ARBA" id="ARBA00012652"/>
    </source>
</evidence>
<keyword evidence="4" id="KW-0732">Signal</keyword>
<dbReference type="InterPro" id="IPR016007">
    <property type="entry name" value="Alpha_rhamnosid"/>
</dbReference>
<evidence type="ECO:0000259" key="6">
    <source>
        <dbReference type="Pfam" id="PF08531"/>
    </source>
</evidence>
<dbReference type="AlphaFoldDB" id="A0A4Q5M541"/>
<dbReference type="Gene3D" id="2.60.120.260">
    <property type="entry name" value="Galactose-binding domain-like"/>
    <property type="match status" value="2"/>
</dbReference>
<dbReference type="Gene3D" id="2.60.420.10">
    <property type="entry name" value="Maltose phosphorylase, domain 3"/>
    <property type="match status" value="1"/>
</dbReference>
<keyword evidence="3" id="KW-0378">Hydrolase</keyword>
<dbReference type="InterPro" id="IPR008902">
    <property type="entry name" value="Rhamnosid_concanavalin"/>
</dbReference>
<feature type="domain" description="Bacterial alpha-L-rhamnosidase N-terminal" evidence="6">
    <location>
        <begin position="236"/>
        <end position="363"/>
    </location>
</feature>
<proteinExistence type="predicted"/>
<dbReference type="InterPro" id="IPR012341">
    <property type="entry name" value="6hp_glycosidase-like_sf"/>
</dbReference>
<feature type="chain" id="PRO_5020689180" description="alpha-L-rhamnosidase" evidence="4">
    <location>
        <begin position="19"/>
        <end position="912"/>
    </location>
</feature>
<dbReference type="EMBL" id="SEWF01000002">
    <property type="protein sequence ID" value="RYU97528.1"/>
    <property type="molecule type" value="Genomic_DNA"/>
</dbReference>
<gene>
    <name evidence="9" type="ORF">EWM59_02210</name>
</gene>
<dbReference type="Proteomes" id="UP000293162">
    <property type="component" value="Unassembled WGS sequence"/>
</dbReference>
<organism evidence="9 10">
    <name type="scientific">Emticicia agri</name>
    <dbReference type="NCBI Taxonomy" id="2492393"/>
    <lineage>
        <taxon>Bacteria</taxon>
        <taxon>Pseudomonadati</taxon>
        <taxon>Bacteroidota</taxon>
        <taxon>Cytophagia</taxon>
        <taxon>Cytophagales</taxon>
        <taxon>Leadbetterellaceae</taxon>
        <taxon>Emticicia</taxon>
    </lineage>
</organism>
<feature type="signal peptide" evidence="4">
    <location>
        <begin position="1"/>
        <end position="18"/>
    </location>
</feature>
<dbReference type="PANTHER" id="PTHR33307">
    <property type="entry name" value="ALPHA-RHAMNOSIDASE (EUROFUNG)"/>
    <property type="match status" value="1"/>
</dbReference>
<protein>
    <recommendedName>
        <fullName evidence="2">alpha-L-rhamnosidase</fullName>
        <ecNumber evidence="2">3.2.1.40</ecNumber>
    </recommendedName>
</protein>
<dbReference type="Pfam" id="PF05592">
    <property type="entry name" value="Bac_rhamnosid"/>
    <property type="match status" value="1"/>
</dbReference>
<dbReference type="InterPro" id="IPR013737">
    <property type="entry name" value="Bac_rhamnosid_N"/>
</dbReference>
<dbReference type="InterPro" id="IPR008928">
    <property type="entry name" value="6-hairpin_glycosidase_sf"/>
</dbReference>
<dbReference type="RefSeq" id="WP_130019310.1">
    <property type="nucleotide sequence ID" value="NZ_SEWF01000002.1"/>
</dbReference>
<sequence length="912" mass="102516">MKYLLCLCLLLSVRVVSAQLEVQDLTCEYMNNPSVVDALAPRLSWLNVSKTNERGQVQTAYQIRVASSPTLLQKPDLWDTGKMMNDASHSVKYAGKNLLSRMTCYWQVRVWDKTGKPSAWSKVAQWHMGLLNPSDWKAEWIGAPWQNEEAIPKPKGGPDQRTQILPPPAPLLRKSFKASKKIKSAIAYTTGLGYFEFYVNGQKASDDYLVPNQTNYGKRPQLPDAYISLPDEFREYRVMYLAYDITSKLQKGNNVIGAILGNGFYNAPKFWTASYGSPRFIAQLHLIYDDNTEEVIVSDKSWKAAKSAIVSDLVYDGEIYDARQEQPNWCKVGFNDGQWENVINRATPFGKMSAHTAPTDKITKVYQPTRIEKLANGNYKVSFPEEISGWVRLKNVSAPARHTIKITFNANLYSGENTYTFSGKPNATYAPRFNWFVFSGVEISNWKGELKAENIQAEAVNTSVKESATFITSNKLFNQINHIWKRSQLDNMHGGIASDCPHRERSGYTGDAQVACHTVMHNFEVKAFYKKWIRDMLDAQIPATGYIPNGAPWQPGCGGGVAWGAAISIIPYEFYIQYNDADILAENYDGMTGYIRYMQTWVNEKGIMYSKRTGHDGKPLQWWNLGEWAGVGTLPPDELVHTFYLWYCADITAKVAAILNKPQDVILYQSIADKTREAFLSTFYDMQQGTFGKYGANIFALKMGVDKEQHPKVIEALRKDIAAAGGHLDTGIFGTRFFFEVLADNGLNDLAYNAMNKTTTPGFGSWISLGSTTTREQWNNEGSHNHPMFGGALSWFYTRLAGMQTSESKVGYQEIIFKPILVSDLTSAQYFTETVQGKAGVSWKNTTNSFDMTVKVPVGSTALVYIPSATGQKVTESNRNLNNRKDIETVNYEVGYRIVKVGSGDYTFKVVK</sequence>
<accession>A0A4Q5M541</accession>
<dbReference type="InterPro" id="IPR013783">
    <property type="entry name" value="Ig-like_fold"/>
</dbReference>
<keyword evidence="10" id="KW-1185">Reference proteome</keyword>
<dbReference type="Gene3D" id="2.60.40.10">
    <property type="entry name" value="Immunoglobulins"/>
    <property type="match status" value="1"/>
</dbReference>
<evidence type="ECO:0000256" key="3">
    <source>
        <dbReference type="ARBA" id="ARBA00022801"/>
    </source>
</evidence>
<comment type="caution">
    <text evidence="9">The sequence shown here is derived from an EMBL/GenBank/DDBJ whole genome shotgun (WGS) entry which is preliminary data.</text>
</comment>
<evidence type="ECO:0000259" key="5">
    <source>
        <dbReference type="Pfam" id="PF05592"/>
    </source>
</evidence>
<name>A0A4Q5M541_9BACT</name>
<evidence type="ECO:0000256" key="4">
    <source>
        <dbReference type="SAM" id="SignalP"/>
    </source>
</evidence>
<feature type="domain" description="Bacterial alpha-L-rhamnosidase N-terminal" evidence="6">
    <location>
        <begin position="180"/>
        <end position="221"/>
    </location>
</feature>
<dbReference type="Pfam" id="PF17390">
    <property type="entry name" value="Bac_rhamnosid_C"/>
    <property type="match status" value="1"/>
</dbReference>
<dbReference type="InterPro" id="IPR035396">
    <property type="entry name" value="Bac_rhamnosid6H"/>
</dbReference>
<feature type="domain" description="Alpha-L-rhamnosidase C-terminal" evidence="8">
    <location>
        <begin position="807"/>
        <end position="878"/>
    </location>
</feature>
<evidence type="ECO:0000259" key="7">
    <source>
        <dbReference type="Pfam" id="PF17389"/>
    </source>
</evidence>
<evidence type="ECO:0000313" key="10">
    <source>
        <dbReference type="Proteomes" id="UP000293162"/>
    </source>
</evidence>
<dbReference type="PANTHER" id="PTHR33307:SF6">
    <property type="entry name" value="ALPHA-RHAMNOSIDASE (EUROFUNG)-RELATED"/>
    <property type="match status" value="1"/>
</dbReference>
<dbReference type="OrthoDB" id="9815108at2"/>
<dbReference type="InterPro" id="IPR035398">
    <property type="entry name" value="Bac_rhamnosid_C"/>
</dbReference>
<dbReference type="Pfam" id="PF08531">
    <property type="entry name" value="Bac_rhamnosid_N"/>
    <property type="match status" value="2"/>
</dbReference>
<dbReference type="Pfam" id="PF25788">
    <property type="entry name" value="Ig_Rha78A_N"/>
    <property type="match status" value="1"/>
</dbReference>
<evidence type="ECO:0000313" key="9">
    <source>
        <dbReference type="EMBL" id="RYU97528.1"/>
    </source>
</evidence>
<feature type="domain" description="Alpha-L-rhamnosidase concanavalin-like" evidence="5">
    <location>
        <begin position="374"/>
        <end position="460"/>
    </location>
</feature>
<dbReference type="Pfam" id="PF17389">
    <property type="entry name" value="Bac_rhamnosid6H"/>
    <property type="match status" value="1"/>
</dbReference>
<comment type="catalytic activity">
    <reaction evidence="1">
        <text>Hydrolysis of terminal non-reducing alpha-L-rhamnose residues in alpha-L-rhamnosides.</text>
        <dbReference type="EC" id="3.2.1.40"/>
    </reaction>
</comment>
<feature type="domain" description="Alpha-L-rhamnosidase six-hairpin glycosidase" evidence="7">
    <location>
        <begin position="466"/>
        <end position="799"/>
    </location>
</feature>
<dbReference type="GO" id="GO:0030596">
    <property type="term" value="F:alpha-L-rhamnosidase activity"/>
    <property type="evidence" value="ECO:0007669"/>
    <property type="project" value="UniProtKB-EC"/>
</dbReference>
<dbReference type="SUPFAM" id="SSF48208">
    <property type="entry name" value="Six-hairpin glycosidases"/>
    <property type="match status" value="1"/>
</dbReference>